<keyword evidence="3 4" id="KW-0663">Pyridoxal phosphate</keyword>
<comment type="subcellular location">
    <subcellularLocation>
        <location evidence="4 5">Cytoplasm</location>
    </subcellularLocation>
</comment>
<keyword evidence="1 4" id="KW-0662">Pyridine nucleotide biosynthesis</keyword>
<sequence length="478" mass="54465">MVLLKDTNNQDFFQLDHDQTPQSYLDRIAHENQLELNKKQFALFMDDQDPLGYIRQKFSYPKLGTLPKVDKKRIEPSNECIYLCGQSLGLMPLRTIDYMNAFMNDWATLGVYGHFTGSNPWAKCDIPCLSTMSLLVGGQIKEVALMNQLSSNLHFMMTAFYQPQSNRYKILYEEHAFPSDQYAINSQIKLHGYDPKDAKIVIKARENESCLRTEDILDVLRREGHSIALVMIGGIHYYTGQLFDIETITRVAHEQGCCVGWDLAHAVGNVPLKLHDWQVDFAVWCTYKYLNGGAGCIGGIFVHSNHFKDNHLTTLDGWWGNRESTRFTMFDDIDRDKSALGFRVSNPSIHQCAALAASLEIFDEVRIEQIRAKSIILTQYLQYLLQTELADVCQFTLLTPLNPQERGAQLSFRPIDVTAQQIHDELEKIGVVIDIRDDIIRIAPVSLYNSFADIFQFLSLLKEAIIALTTVSKESSTN</sequence>
<dbReference type="PANTHER" id="PTHR14084:SF0">
    <property type="entry name" value="KYNURENINASE"/>
    <property type="match status" value="1"/>
</dbReference>
<organism evidence="6 8">
    <name type="scientific">Rotaria sordida</name>
    <dbReference type="NCBI Taxonomy" id="392033"/>
    <lineage>
        <taxon>Eukaryota</taxon>
        <taxon>Metazoa</taxon>
        <taxon>Spiralia</taxon>
        <taxon>Gnathifera</taxon>
        <taxon>Rotifera</taxon>
        <taxon>Eurotatoria</taxon>
        <taxon>Bdelloidea</taxon>
        <taxon>Philodinida</taxon>
        <taxon>Philodinidae</taxon>
        <taxon>Rotaria</taxon>
    </lineage>
</organism>
<dbReference type="EMBL" id="CAJNOO010000085">
    <property type="protein sequence ID" value="CAF0793654.1"/>
    <property type="molecule type" value="Genomic_DNA"/>
</dbReference>
<dbReference type="GO" id="GO:0034354">
    <property type="term" value="P:'de novo' NAD+ biosynthetic process from L-tryptophan"/>
    <property type="evidence" value="ECO:0007669"/>
    <property type="project" value="UniProtKB-UniRule"/>
</dbReference>
<evidence type="ECO:0000256" key="3">
    <source>
        <dbReference type="ARBA" id="ARBA00022898"/>
    </source>
</evidence>
<comment type="pathway">
    <text evidence="4 5">Amino-acid degradation; L-kynurenine degradation; L-alanine and anthranilate from L-kynurenine: step 1/1.</text>
</comment>
<dbReference type="PIRSF" id="PIRSF038800">
    <property type="entry name" value="KYNU"/>
    <property type="match status" value="1"/>
</dbReference>
<evidence type="ECO:0000256" key="4">
    <source>
        <dbReference type="HAMAP-Rule" id="MF_03017"/>
    </source>
</evidence>
<name>A0A813S217_9BILA</name>
<dbReference type="Gene3D" id="3.40.640.10">
    <property type="entry name" value="Type I PLP-dependent aspartate aminotransferase-like (Major domain)"/>
    <property type="match status" value="1"/>
</dbReference>
<comment type="caution">
    <text evidence="6">The sequence shown here is derived from an EMBL/GenBank/DDBJ whole genome shotgun (WGS) entry which is preliminary data.</text>
</comment>
<dbReference type="PANTHER" id="PTHR14084">
    <property type="entry name" value="KYNURENINASE"/>
    <property type="match status" value="1"/>
</dbReference>
<comment type="catalytic activity">
    <reaction evidence="5">
        <text>3-hydroxy-L-kynurenine + H2O = 3-hydroxyanthranilate + L-alanine + H(+)</text>
        <dbReference type="Rhea" id="RHEA:25143"/>
        <dbReference type="ChEBI" id="CHEBI:15377"/>
        <dbReference type="ChEBI" id="CHEBI:15378"/>
        <dbReference type="ChEBI" id="CHEBI:36559"/>
        <dbReference type="ChEBI" id="CHEBI:57972"/>
        <dbReference type="ChEBI" id="CHEBI:58125"/>
        <dbReference type="EC" id="3.7.1.3"/>
    </reaction>
</comment>
<proteinExistence type="inferred from homology"/>
<reference evidence="6" key="1">
    <citation type="submission" date="2021-02" db="EMBL/GenBank/DDBJ databases">
        <authorList>
            <person name="Nowell W R."/>
        </authorList>
    </citation>
    <scope>NUCLEOTIDE SEQUENCE</scope>
</reference>
<feature type="binding site" evidence="4">
    <location>
        <position position="149"/>
    </location>
    <ligand>
        <name>pyridoxal 5'-phosphate</name>
        <dbReference type="ChEBI" id="CHEBI:597326"/>
    </ligand>
</feature>
<dbReference type="EMBL" id="CAJOAX010004238">
    <property type="protein sequence ID" value="CAF3896432.1"/>
    <property type="molecule type" value="Genomic_DNA"/>
</dbReference>
<gene>
    <name evidence="4" type="primary">KYNU</name>
    <name evidence="7" type="ORF">OTI717_LOCUS23551</name>
    <name evidence="6" type="ORF">RFH988_LOCUS3554</name>
</gene>
<comment type="subunit">
    <text evidence="4 5">Homodimer.</text>
</comment>
<feature type="binding site" evidence="4">
    <location>
        <position position="262"/>
    </location>
    <ligand>
        <name>pyridoxal 5'-phosphate</name>
        <dbReference type="ChEBI" id="CHEBI:597326"/>
    </ligand>
</feature>
<dbReference type="GO" id="GO:0019441">
    <property type="term" value="P:L-tryptophan catabolic process to kynurenine"/>
    <property type="evidence" value="ECO:0007669"/>
    <property type="project" value="TreeGrafter"/>
</dbReference>
<dbReference type="GO" id="GO:0030170">
    <property type="term" value="F:pyridoxal phosphate binding"/>
    <property type="evidence" value="ECO:0007669"/>
    <property type="project" value="UniProtKB-UniRule"/>
</dbReference>
<dbReference type="InterPro" id="IPR015422">
    <property type="entry name" value="PyrdxlP-dep_Trfase_small"/>
</dbReference>
<keyword evidence="4 5" id="KW-0963">Cytoplasm</keyword>
<dbReference type="Pfam" id="PF22580">
    <property type="entry name" value="KYNU_C"/>
    <property type="match status" value="1"/>
</dbReference>
<dbReference type="SUPFAM" id="SSF53383">
    <property type="entry name" value="PLP-dependent transferases"/>
    <property type="match status" value="1"/>
</dbReference>
<dbReference type="UniPathway" id="UPA00253">
    <property type="reaction ID" value="UER00329"/>
</dbReference>
<feature type="binding site" evidence="4">
    <location>
        <begin position="177"/>
        <end position="180"/>
    </location>
    <ligand>
        <name>pyridoxal 5'-phosphate</name>
        <dbReference type="ChEBI" id="CHEBI:597326"/>
    </ligand>
</feature>
<dbReference type="GO" id="GO:0019805">
    <property type="term" value="P:quinolinate biosynthetic process"/>
    <property type="evidence" value="ECO:0007669"/>
    <property type="project" value="UniProtKB-UniRule"/>
</dbReference>
<dbReference type="NCBIfam" id="TIGR01814">
    <property type="entry name" value="kynureninase"/>
    <property type="match status" value="1"/>
</dbReference>
<dbReference type="GO" id="GO:0005737">
    <property type="term" value="C:cytoplasm"/>
    <property type="evidence" value="ECO:0007669"/>
    <property type="project" value="UniProtKB-SubCell"/>
</dbReference>
<dbReference type="GO" id="GO:0030429">
    <property type="term" value="F:kynureninase activity"/>
    <property type="evidence" value="ECO:0007669"/>
    <property type="project" value="UniProtKB-UniRule"/>
</dbReference>
<evidence type="ECO:0000313" key="6">
    <source>
        <dbReference type="EMBL" id="CAF0793654.1"/>
    </source>
</evidence>
<evidence type="ECO:0000256" key="2">
    <source>
        <dbReference type="ARBA" id="ARBA00022801"/>
    </source>
</evidence>
<comment type="function">
    <text evidence="4 5">Catalyzes the cleavage of L-kynurenine (L-Kyn) and L-3-hydroxykynurenine (L-3OHKyn) into anthranilic acid (AA) and 3-hydroxyanthranilic acid (3-OHAA), respectively.</text>
</comment>
<comment type="caution">
    <text evidence="4">Lacks conserved residue(s) required for the propagation of feature annotation.</text>
</comment>
<accession>A0A813S217</accession>
<evidence type="ECO:0000313" key="8">
    <source>
        <dbReference type="Proteomes" id="UP000663882"/>
    </source>
</evidence>
<comment type="similarity">
    <text evidence="4 5">Belongs to the kynureninase family.</text>
</comment>
<dbReference type="HAMAP" id="MF_01970">
    <property type="entry name" value="Kynureninase"/>
    <property type="match status" value="1"/>
</dbReference>
<evidence type="ECO:0000256" key="5">
    <source>
        <dbReference type="PIRNR" id="PIRNR038800"/>
    </source>
</evidence>
<feature type="binding site" evidence="4">
    <location>
        <position position="287"/>
    </location>
    <ligand>
        <name>pyridoxal 5'-phosphate</name>
        <dbReference type="ChEBI" id="CHEBI:597326"/>
    </ligand>
</feature>
<dbReference type="EC" id="3.7.1.3" evidence="4 5"/>
<evidence type="ECO:0000313" key="7">
    <source>
        <dbReference type="EMBL" id="CAF3896432.1"/>
    </source>
</evidence>
<comment type="pathway">
    <text evidence="4 5">Cofactor biosynthesis; NAD(+) biosynthesis; quinolinate from L-kynurenine: step 2/3.</text>
</comment>
<feature type="binding site" evidence="4">
    <location>
        <position position="346"/>
    </location>
    <ligand>
        <name>pyridoxal 5'-phosphate</name>
        <dbReference type="ChEBI" id="CHEBI:597326"/>
    </ligand>
</feature>
<feature type="binding site" evidence="4">
    <location>
        <position position="150"/>
    </location>
    <ligand>
        <name>pyridoxal 5'-phosphate</name>
        <dbReference type="ChEBI" id="CHEBI:597326"/>
    </ligand>
</feature>
<comment type="catalytic activity">
    <reaction evidence="4 5">
        <text>L-kynurenine + H2O = anthranilate + L-alanine + H(+)</text>
        <dbReference type="Rhea" id="RHEA:16813"/>
        <dbReference type="ChEBI" id="CHEBI:15377"/>
        <dbReference type="ChEBI" id="CHEBI:15378"/>
        <dbReference type="ChEBI" id="CHEBI:16567"/>
        <dbReference type="ChEBI" id="CHEBI:57959"/>
        <dbReference type="ChEBI" id="CHEBI:57972"/>
        <dbReference type="EC" id="3.7.1.3"/>
    </reaction>
</comment>
<feature type="modified residue" description="N6-(pyridoxal phosphate)lysine" evidence="4">
    <location>
        <position position="288"/>
    </location>
</feature>
<dbReference type="UniPathway" id="UPA00334">
    <property type="reaction ID" value="UER00455"/>
</dbReference>
<evidence type="ECO:0000256" key="1">
    <source>
        <dbReference type="ARBA" id="ARBA00022642"/>
    </source>
</evidence>
<dbReference type="Gene3D" id="3.90.1150.10">
    <property type="entry name" value="Aspartate Aminotransferase, domain 1"/>
    <property type="match status" value="1"/>
</dbReference>
<dbReference type="GO" id="GO:0043420">
    <property type="term" value="P:anthranilate metabolic process"/>
    <property type="evidence" value="ECO:0007669"/>
    <property type="project" value="UniProtKB-UniRule"/>
</dbReference>
<dbReference type="OrthoDB" id="5978656at2759"/>
<dbReference type="InterPro" id="IPR015424">
    <property type="entry name" value="PyrdxlP-dep_Trfase"/>
</dbReference>
<dbReference type="Proteomes" id="UP000663823">
    <property type="component" value="Unassembled WGS sequence"/>
</dbReference>
<dbReference type="FunFam" id="3.40.640.10:FF:000031">
    <property type="entry name" value="Kynureninase"/>
    <property type="match status" value="1"/>
</dbReference>
<dbReference type="AlphaFoldDB" id="A0A813S217"/>
<protein>
    <recommendedName>
        <fullName evidence="4 5">Kynureninase</fullName>
        <ecNumber evidence="4 5">3.7.1.3</ecNumber>
    </recommendedName>
    <alternativeName>
        <fullName evidence="4">L-kynurenine hydrolase</fullName>
    </alternativeName>
</protein>
<feature type="binding site" evidence="4">
    <location>
        <position position="318"/>
    </location>
    <ligand>
        <name>pyridoxal 5'-phosphate</name>
        <dbReference type="ChEBI" id="CHEBI:597326"/>
    </ligand>
</feature>
<keyword evidence="2 4" id="KW-0378">Hydrolase</keyword>
<dbReference type="InterPro" id="IPR010111">
    <property type="entry name" value="Kynureninase"/>
</dbReference>
<dbReference type="Proteomes" id="UP000663882">
    <property type="component" value="Unassembled WGS sequence"/>
</dbReference>
<feature type="binding site" evidence="4">
    <location>
        <position position="265"/>
    </location>
    <ligand>
        <name>pyridoxal 5'-phosphate</name>
        <dbReference type="ChEBI" id="CHEBI:597326"/>
    </ligand>
</feature>
<dbReference type="GO" id="GO:0097053">
    <property type="term" value="P:L-kynurenine catabolic process"/>
    <property type="evidence" value="ECO:0007669"/>
    <property type="project" value="UniProtKB-UniRule"/>
</dbReference>
<comment type="cofactor">
    <cofactor evidence="4 5">
        <name>pyridoxal 5'-phosphate</name>
        <dbReference type="ChEBI" id="CHEBI:597326"/>
    </cofactor>
</comment>
<dbReference type="InterPro" id="IPR015421">
    <property type="entry name" value="PyrdxlP-dep_Trfase_major"/>
</dbReference>